<sequence length="145" mass="17205">MIEFNNEELNCKQENLHKSSDGFIEDQFDAYFITLQVMIEEIGQKESISKGIIYRYYFHVMMNSKIYLKYGIRIFTKILAQTATLLAVEQEDDEITFILQVYVRRKSNRNTSERLQTIIDERSTIDEVSDNPKKFKETIMILILE</sequence>
<dbReference type="EMBL" id="LLXJ01001018">
    <property type="protein sequence ID" value="PKC04388.1"/>
    <property type="molecule type" value="Genomic_DNA"/>
</dbReference>
<gene>
    <name evidence="1" type="ORF">RhiirA5_502802</name>
</gene>
<name>A0A2N0PC50_9GLOM</name>
<dbReference type="VEuPathDB" id="FungiDB:RhiirFUN_015073"/>
<evidence type="ECO:0000313" key="1">
    <source>
        <dbReference type="EMBL" id="PKC04388.1"/>
    </source>
</evidence>
<reference evidence="1 2" key="2">
    <citation type="submission" date="2017-09" db="EMBL/GenBank/DDBJ databases">
        <title>Extensive intraspecific genome diversity in a model arbuscular mycorrhizal fungus.</title>
        <authorList>
            <person name="Chen E.C."/>
            <person name="Morin E."/>
            <person name="Beaudet D."/>
            <person name="Noel J."/>
            <person name="Ndikumana S."/>
            <person name="Charron P."/>
            <person name="St-Onge C."/>
            <person name="Giorgi J."/>
            <person name="Grigoriev I.V."/>
            <person name="Roux C."/>
            <person name="Martin F.M."/>
            <person name="Corradi N."/>
        </authorList>
    </citation>
    <scope>NUCLEOTIDE SEQUENCE [LARGE SCALE GENOMIC DNA]</scope>
    <source>
        <strain evidence="1 2">A5</strain>
    </source>
</reference>
<organism evidence="1 2">
    <name type="scientific">Rhizophagus irregularis</name>
    <dbReference type="NCBI Taxonomy" id="588596"/>
    <lineage>
        <taxon>Eukaryota</taxon>
        <taxon>Fungi</taxon>
        <taxon>Fungi incertae sedis</taxon>
        <taxon>Mucoromycota</taxon>
        <taxon>Glomeromycotina</taxon>
        <taxon>Glomeromycetes</taxon>
        <taxon>Glomerales</taxon>
        <taxon>Glomeraceae</taxon>
        <taxon>Rhizophagus</taxon>
    </lineage>
</organism>
<comment type="caution">
    <text evidence="1">The sequence shown here is derived from an EMBL/GenBank/DDBJ whole genome shotgun (WGS) entry which is preliminary data.</text>
</comment>
<protein>
    <submittedName>
        <fullName evidence="1">Uncharacterized protein</fullName>
    </submittedName>
</protein>
<accession>A0A2N0PC50</accession>
<dbReference type="AlphaFoldDB" id="A0A2N0PC50"/>
<proteinExistence type="predicted"/>
<dbReference type="VEuPathDB" id="FungiDB:RhiirFUN_015074"/>
<dbReference type="Proteomes" id="UP000232722">
    <property type="component" value="Unassembled WGS sequence"/>
</dbReference>
<evidence type="ECO:0000313" key="2">
    <source>
        <dbReference type="Proteomes" id="UP000232722"/>
    </source>
</evidence>
<reference evidence="1 2" key="1">
    <citation type="submission" date="2016-04" db="EMBL/GenBank/DDBJ databases">
        <title>Genome analyses suggest a sexual origin of heterokaryosis in a supposedly ancient asexual fungus.</title>
        <authorList>
            <person name="Ropars J."/>
            <person name="Sedzielewska K."/>
            <person name="Noel J."/>
            <person name="Charron P."/>
            <person name="Farinelli L."/>
            <person name="Marton T."/>
            <person name="Kruger M."/>
            <person name="Pelin A."/>
            <person name="Brachmann A."/>
            <person name="Corradi N."/>
        </authorList>
    </citation>
    <scope>NUCLEOTIDE SEQUENCE [LARGE SCALE GENOMIC DNA]</scope>
    <source>
        <strain evidence="1 2">A5</strain>
    </source>
</reference>
<dbReference type="VEuPathDB" id="FungiDB:RhiirA1_454922"/>